<name>Q4L3M6_STAHJ</name>
<dbReference type="Proteomes" id="UP000000543">
    <property type="component" value="Chromosome"/>
</dbReference>
<evidence type="ECO:0000313" key="3">
    <source>
        <dbReference type="Proteomes" id="UP000000543"/>
    </source>
</evidence>
<proteinExistence type="predicted"/>
<feature type="transmembrane region" description="Helical" evidence="1">
    <location>
        <begin position="6"/>
        <end position="36"/>
    </location>
</feature>
<evidence type="ECO:0000256" key="1">
    <source>
        <dbReference type="SAM" id="Phobius"/>
    </source>
</evidence>
<keyword evidence="1" id="KW-0472">Membrane</keyword>
<dbReference type="HOGENOM" id="CLU_3222352_0_0_9"/>
<protein>
    <submittedName>
        <fullName evidence="2">Uncharacterized protein</fullName>
    </submittedName>
</protein>
<organism evidence="2 3">
    <name type="scientific">Staphylococcus haemolyticus (strain JCSC1435)</name>
    <dbReference type="NCBI Taxonomy" id="279808"/>
    <lineage>
        <taxon>Bacteria</taxon>
        <taxon>Bacillati</taxon>
        <taxon>Bacillota</taxon>
        <taxon>Bacilli</taxon>
        <taxon>Bacillales</taxon>
        <taxon>Staphylococcaceae</taxon>
        <taxon>Staphylococcus</taxon>
    </lineage>
</organism>
<sequence>MRIIAILLVICLWTSLFINFGMINVFLNIATTFVLLKLLNDRKK</sequence>
<keyword evidence="1" id="KW-0812">Transmembrane</keyword>
<reference evidence="2 3" key="1">
    <citation type="journal article" date="2005" name="J. Bacteriol.">
        <title>Whole-genome sequencing of Staphylococcus haemolyticus uncovers the extreme plasticity of its genome and the evolution of human-colonizing staphylococcal species.</title>
        <authorList>
            <person name="Takeuchi F."/>
            <person name="Watanabe S."/>
            <person name="Baba T."/>
            <person name="Yuzawa H."/>
            <person name="Ito T."/>
            <person name="Morimoto Y."/>
            <person name="Kuroda M."/>
            <person name="Cui L."/>
            <person name="Takahashi M."/>
            <person name="Ankai A."/>
            <person name="Baba S."/>
            <person name="Fukui S."/>
            <person name="Lee J.C."/>
            <person name="Hiramatsu K."/>
        </authorList>
    </citation>
    <scope>NUCLEOTIDE SEQUENCE [LARGE SCALE GENOMIC DNA]</scope>
    <source>
        <strain evidence="2 3">JCSC1435</strain>
    </source>
</reference>
<dbReference type="EMBL" id="AP006716">
    <property type="protein sequence ID" value="BAE05751.1"/>
    <property type="molecule type" value="Genomic_DNA"/>
</dbReference>
<dbReference type="AlphaFoldDB" id="Q4L3M6"/>
<evidence type="ECO:0000313" key="2">
    <source>
        <dbReference type="EMBL" id="BAE05751.1"/>
    </source>
</evidence>
<gene>
    <name evidence="2" type="ordered locus">SH2442</name>
</gene>
<dbReference type="KEGG" id="sha:SH2442"/>
<keyword evidence="1" id="KW-1133">Transmembrane helix</keyword>
<accession>Q4L3M6</accession>